<gene>
    <name evidence="2" type="ORF">HCT48_04530</name>
</gene>
<comment type="caution">
    <text evidence="2">The sequence shown here is derived from an EMBL/GenBank/DDBJ whole genome shotgun (WGS) entry which is preliminary data.</text>
</comment>
<dbReference type="AlphaFoldDB" id="A0A968GIA2"/>
<dbReference type="EMBL" id="JAATLM010000001">
    <property type="protein sequence ID" value="NIZ69479.1"/>
    <property type="molecule type" value="Genomic_DNA"/>
</dbReference>
<proteinExistence type="predicted"/>
<dbReference type="RefSeq" id="WP_167695568.1">
    <property type="nucleotide sequence ID" value="NZ_CP118181.1"/>
</dbReference>
<sequence>MNLMKTILFLLLTLFPLTLWATPEDEEHVNQFMEEIRDLSREEQIDALFLQANDALLQKKYTLAIAYAERARALAPTNPKVVANADSIIRIANAQIAQEEAQKNQQEEKVNWSTDDNIIDRNRYLFLASLQLDNYTFRWERNPTYARAGLGINLEGYLPFMDKQFGFALAYSSQFIDFSFPKIAKDFINMRYDAFFVWRTTWRIPAVEIQSTIALKFGVSGQYIIPLNHIDPDIGELPEPFILPKFALTFQDAIIGRFIPNNFTKNLYLNANFGLEYLPFHRTKESIALEFSLGLFYSLGNISFGPLYHFRYHRLIRANQVLSYNRWAFTINYTVY</sequence>
<reference evidence="2" key="1">
    <citation type="submission" date="2020-03" db="EMBL/GenBank/DDBJ databases">
        <title>Spirochaetal bacteria isolated from arthropods constitute a novel genus Entomospira genus novum within the order Spirochaetales.</title>
        <authorList>
            <person name="Grana-Miraglia L."/>
            <person name="Sikutova S."/>
            <person name="Fingerle V."/>
            <person name="Sing A."/>
            <person name="Castillo-Ramirez S."/>
            <person name="Margos G."/>
            <person name="Rudolf I."/>
        </authorList>
    </citation>
    <scope>NUCLEOTIDE SEQUENCE</scope>
    <source>
        <strain evidence="2">BR149</strain>
    </source>
</reference>
<protein>
    <recommendedName>
        <fullName evidence="4">Outer membrane protein beta-barrel domain-containing protein</fullName>
    </recommendedName>
</protein>
<name>A0A968GIA2_9SPIO</name>
<keyword evidence="3" id="KW-1185">Reference proteome</keyword>
<feature type="signal peptide" evidence="1">
    <location>
        <begin position="1"/>
        <end position="21"/>
    </location>
</feature>
<dbReference type="Proteomes" id="UP000778951">
    <property type="component" value="Unassembled WGS sequence"/>
</dbReference>
<evidence type="ECO:0008006" key="4">
    <source>
        <dbReference type="Google" id="ProtNLM"/>
    </source>
</evidence>
<evidence type="ECO:0000256" key="1">
    <source>
        <dbReference type="SAM" id="SignalP"/>
    </source>
</evidence>
<accession>A0A968GIA2</accession>
<evidence type="ECO:0000313" key="2">
    <source>
        <dbReference type="EMBL" id="NIZ69479.1"/>
    </source>
</evidence>
<keyword evidence="1" id="KW-0732">Signal</keyword>
<evidence type="ECO:0000313" key="3">
    <source>
        <dbReference type="Proteomes" id="UP000778951"/>
    </source>
</evidence>
<feature type="chain" id="PRO_5037845404" description="Outer membrane protein beta-barrel domain-containing protein" evidence="1">
    <location>
        <begin position="22"/>
        <end position="336"/>
    </location>
</feature>
<organism evidence="2 3">
    <name type="scientific">Entomospira culicis</name>
    <dbReference type="NCBI Taxonomy" id="2719989"/>
    <lineage>
        <taxon>Bacteria</taxon>
        <taxon>Pseudomonadati</taxon>
        <taxon>Spirochaetota</taxon>
        <taxon>Spirochaetia</taxon>
        <taxon>Spirochaetales</taxon>
        <taxon>Spirochaetaceae</taxon>
        <taxon>Entomospira</taxon>
    </lineage>
</organism>